<sequence>MGTCSLESRVVKHVSWKHVHWQTITLYAEDRWSPSPPAGVGDGRRPRSSRAARAGDAKV</sequence>
<dbReference type="AlphaFoldDB" id="A0A2I2KMM8"/>
<gene>
    <name evidence="2" type="ORF">FRACA_1600005</name>
</gene>
<reference evidence="2 3" key="1">
    <citation type="submission" date="2017-06" db="EMBL/GenBank/DDBJ databases">
        <authorList>
            <person name="Kim H.J."/>
            <person name="Triplett B.A."/>
        </authorList>
    </citation>
    <scope>NUCLEOTIDE SEQUENCE [LARGE SCALE GENOMIC DNA]</scope>
    <source>
        <strain evidence="2">FRACA_ARgP5</strain>
    </source>
</reference>
<proteinExistence type="predicted"/>
<organism evidence="2 3">
    <name type="scientific">Frankia canadensis</name>
    <dbReference type="NCBI Taxonomy" id="1836972"/>
    <lineage>
        <taxon>Bacteria</taxon>
        <taxon>Bacillati</taxon>
        <taxon>Actinomycetota</taxon>
        <taxon>Actinomycetes</taxon>
        <taxon>Frankiales</taxon>
        <taxon>Frankiaceae</taxon>
        <taxon>Frankia</taxon>
    </lineage>
</organism>
<evidence type="ECO:0000256" key="1">
    <source>
        <dbReference type="SAM" id="MobiDB-lite"/>
    </source>
</evidence>
<protein>
    <submittedName>
        <fullName evidence="2">Uncharacterized protein</fullName>
    </submittedName>
</protein>
<feature type="region of interest" description="Disordered" evidence="1">
    <location>
        <begin position="31"/>
        <end position="59"/>
    </location>
</feature>
<evidence type="ECO:0000313" key="3">
    <source>
        <dbReference type="Proteomes" id="UP000234331"/>
    </source>
</evidence>
<name>A0A2I2KMM8_9ACTN</name>
<accession>A0A2I2KMM8</accession>
<keyword evidence="3" id="KW-1185">Reference proteome</keyword>
<dbReference type="Proteomes" id="UP000234331">
    <property type="component" value="Unassembled WGS sequence"/>
</dbReference>
<evidence type="ECO:0000313" key="2">
    <source>
        <dbReference type="EMBL" id="SNQ46913.1"/>
    </source>
</evidence>
<dbReference type="EMBL" id="FZMO01000069">
    <property type="protein sequence ID" value="SNQ46913.1"/>
    <property type="molecule type" value="Genomic_DNA"/>
</dbReference>